<dbReference type="InterPro" id="IPR052693">
    <property type="entry name" value="Yeast_MDR_Regulatory"/>
</dbReference>
<gene>
    <name evidence="4" type="ORF">RNJ44_05117</name>
</gene>
<dbReference type="SUPFAM" id="SSF57701">
    <property type="entry name" value="Zn2/Cys6 DNA-binding domain"/>
    <property type="match status" value="1"/>
</dbReference>
<dbReference type="PANTHER" id="PTHR31405">
    <property type="entry name" value="TRANSCRIPTION FACTOR PDR8-RELATED"/>
    <property type="match status" value="1"/>
</dbReference>
<evidence type="ECO:0000256" key="1">
    <source>
        <dbReference type="SAM" id="MobiDB-lite"/>
    </source>
</evidence>
<dbReference type="InterPro" id="IPR017896">
    <property type="entry name" value="4Fe4S_Fe-S-bd"/>
</dbReference>
<sequence>MSSVEDESPSSQDTVRKVRKRFKPLKSCAFCRKRKLKCDKKKPRCSSCIRRCLPECPYTENAFTLEMVQSGKVTSMQLLERIRDLEKRLADKQTKDVLQFATQQESLNHQRARMESSGMIPVTRQASLPTSQPIRYNYENWRGTNPYLKYNYLQVKQYGRLIYYGPTALRTQVAINDSGFLEKYQQLWSKVKEERQRYKSKHNVSLLRELQTVKYKKRRENENLLEDICADLPSYDSIREVVLKFFEDDETNELNQILDKNKVMKDFQTEFQKGTYQNESGEFLVNELVPDQRLNLYKIGIILMILCLNYYFEDVPVSIENYFVFINGATSGKSMYMERAQFLILQCHHRSIYASRGDHTHLLNILNSLAGLSYTLGLQGDIENLYKEQEHLVGNTKSLQKLWIWILFFDYEISFQTGRPLTIVYDIQNLDYIAPSHNIFDSYYRRMVAFLKIGRPMLILLYDNTIDPPLQDFCDHIYQYIEAEFHSIGNCSDLTLVQNYLINDLRILSMALGSLMSFYILRITIKKDTSPDLIDDTVHVMSISFSLTISLLVRCYNLDRIKNTNFFEPECPHLPPYMALSISVSNNLFARAATVLTLFLYFKFSEFDSGFLFATEGENTYISPGITRDRTRRISLVTSFRRYSEALGRYLYQDNALLMNAISNAYIFIIQISLERIYQVIIQKVIEFRKASAQPTIERQLPFESREYKQTFNRKEEQEIKSLPFASAQYNREPINNKNSISDILNNHSFPEDSHNNGHSSISYNNNEPLPDDSNIYHPIVYHSSLPNNHQSQHFQSIQKLNNFSDLQQSSPEDP</sequence>
<dbReference type="PANTHER" id="PTHR31405:SF8">
    <property type="entry name" value="TRANSCRIPTION FACTOR PDR8-RELATED"/>
    <property type="match status" value="1"/>
</dbReference>
<feature type="domain" description="Zn(2)-C6 fungal-type" evidence="2">
    <location>
        <begin position="27"/>
        <end position="58"/>
    </location>
</feature>
<evidence type="ECO:0008006" key="6">
    <source>
        <dbReference type="Google" id="ProtNLM"/>
    </source>
</evidence>
<dbReference type="PROSITE" id="PS50048">
    <property type="entry name" value="ZN2_CY6_FUNGAL_2"/>
    <property type="match status" value="1"/>
</dbReference>
<feature type="compositionally biased region" description="Polar residues" evidence="1">
    <location>
        <begin position="757"/>
        <end position="768"/>
    </location>
</feature>
<dbReference type="PROSITE" id="PS51379">
    <property type="entry name" value="4FE4S_FER_2"/>
    <property type="match status" value="1"/>
</dbReference>
<evidence type="ECO:0000313" key="4">
    <source>
        <dbReference type="EMBL" id="KAL3233201.1"/>
    </source>
</evidence>
<keyword evidence="5" id="KW-1185">Reference proteome</keyword>
<protein>
    <recommendedName>
        <fullName evidence="6">Zn(2)-C6 fungal-type domain-containing protein</fullName>
    </recommendedName>
</protein>
<dbReference type="Pfam" id="PF00172">
    <property type="entry name" value="Zn_clus"/>
    <property type="match status" value="1"/>
</dbReference>
<dbReference type="EMBL" id="JBEVYD010000005">
    <property type="protein sequence ID" value="KAL3233201.1"/>
    <property type="molecule type" value="Genomic_DNA"/>
</dbReference>
<feature type="domain" description="4Fe-4S ferredoxin-type" evidence="3">
    <location>
        <begin position="34"/>
        <end position="68"/>
    </location>
</feature>
<comment type="caution">
    <text evidence="4">The sequence shown here is derived from an EMBL/GenBank/DDBJ whole genome shotgun (WGS) entry which is preliminary data.</text>
</comment>
<dbReference type="InterPro" id="IPR036864">
    <property type="entry name" value="Zn2-C6_fun-type_DNA-bd_sf"/>
</dbReference>
<organism evidence="4 5">
    <name type="scientific">Nakaseomyces bracarensis</name>
    <dbReference type="NCBI Taxonomy" id="273131"/>
    <lineage>
        <taxon>Eukaryota</taxon>
        <taxon>Fungi</taxon>
        <taxon>Dikarya</taxon>
        <taxon>Ascomycota</taxon>
        <taxon>Saccharomycotina</taxon>
        <taxon>Saccharomycetes</taxon>
        <taxon>Saccharomycetales</taxon>
        <taxon>Saccharomycetaceae</taxon>
        <taxon>Nakaseomyces</taxon>
    </lineage>
</organism>
<feature type="region of interest" description="Disordered" evidence="1">
    <location>
        <begin position="744"/>
        <end position="770"/>
    </location>
</feature>
<evidence type="ECO:0000313" key="5">
    <source>
        <dbReference type="Proteomes" id="UP001623330"/>
    </source>
</evidence>
<name>A0ABR4NWU8_9SACH</name>
<dbReference type="PROSITE" id="PS00463">
    <property type="entry name" value="ZN2_CY6_FUNGAL_1"/>
    <property type="match status" value="1"/>
</dbReference>
<dbReference type="Proteomes" id="UP001623330">
    <property type="component" value="Unassembled WGS sequence"/>
</dbReference>
<dbReference type="InterPro" id="IPR001138">
    <property type="entry name" value="Zn2Cys6_DnaBD"/>
</dbReference>
<evidence type="ECO:0000259" key="3">
    <source>
        <dbReference type="PROSITE" id="PS51379"/>
    </source>
</evidence>
<dbReference type="SMART" id="SM00066">
    <property type="entry name" value="GAL4"/>
    <property type="match status" value="1"/>
</dbReference>
<accession>A0ABR4NWU8</accession>
<reference evidence="4 5" key="1">
    <citation type="submission" date="2024-05" db="EMBL/GenBank/DDBJ databases">
        <title>Long read based assembly of the Candida bracarensis genome reveals expanded adhesin content.</title>
        <authorList>
            <person name="Marcet-Houben M."/>
            <person name="Ksiezopolska E."/>
            <person name="Gabaldon T."/>
        </authorList>
    </citation>
    <scope>NUCLEOTIDE SEQUENCE [LARGE SCALE GENOMIC DNA]</scope>
    <source>
        <strain evidence="4 5">CBM6</strain>
    </source>
</reference>
<evidence type="ECO:0000259" key="2">
    <source>
        <dbReference type="PROSITE" id="PS50048"/>
    </source>
</evidence>
<proteinExistence type="predicted"/>
<dbReference type="Gene3D" id="4.10.240.10">
    <property type="entry name" value="Zn(2)-C6 fungal-type DNA-binding domain"/>
    <property type="match status" value="1"/>
</dbReference>